<dbReference type="Proteomes" id="UP000824540">
    <property type="component" value="Unassembled WGS sequence"/>
</dbReference>
<keyword evidence="5 6" id="KW-0539">Nucleus</keyword>
<evidence type="ECO:0000256" key="6">
    <source>
        <dbReference type="PROSITE-ProRule" id="PRU00089"/>
    </source>
</evidence>
<dbReference type="InterPro" id="IPR047514">
    <property type="entry name" value="FH_FOXL1"/>
</dbReference>
<dbReference type="GO" id="GO:0000978">
    <property type="term" value="F:RNA polymerase II cis-regulatory region sequence-specific DNA binding"/>
    <property type="evidence" value="ECO:0007669"/>
    <property type="project" value="TreeGrafter"/>
</dbReference>
<dbReference type="InterPro" id="IPR050211">
    <property type="entry name" value="FOX_domain-containing"/>
</dbReference>
<gene>
    <name evidence="9" type="ORF">JZ751_027075</name>
</gene>
<dbReference type="PROSITE" id="PS00658">
    <property type="entry name" value="FORK_HEAD_2"/>
    <property type="match status" value="1"/>
</dbReference>
<comment type="subcellular location">
    <subcellularLocation>
        <location evidence="1 6">Nucleus</location>
    </subcellularLocation>
</comment>
<evidence type="ECO:0000256" key="2">
    <source>
        <dbReference type="ARBA" id="ARBA00023015"/>
    </source>
</evidence>
<feature type="compositionally biased region" description="Basic and acidic residues" evidence="7">
    <location>
        <begin position="188"/>
        <end position="197"/>
    </location>
</feature>
<name>A0A8T2NDQ8_9TELE</name>
<evidence type="ECO:0000256" key="3">
    <source>
        <dbReference type="ARBA" id="ARBA00023125"/>
    </source>
</evidence>
<evidence type="ECO:0000256" key="5">
    <source>
        <dbReference type="ARBA" id="ARBA00023242"/>
    </source>
</evidence>
<reference evidence="9" key="1">
    <citation type="thesis" date="2021" institute="BYU ScholarsArchive" country="Provo, UT, USA">
        <title>Applications of and Algorithms for Genome Assembly and Genomic Analyses with an Emphasis on Marine Teleosts.</title>
        <authorList>
            <person name="Pickett B.D."/>
        </authorList>
    </citation>
    <scope>NUCLEOTIDE SEQUENCE</scope>
    <source>
        <strain evidence="9">HI-2016</strain>
    </source>
</reference>
<feature type="region of interest" description="Disordered" evidence="7">
    <location>
        <begin position="179"/>
        <end position="222"/>
    </location>
</feature>
<evidence type="ECO:0000256" key="1">
    <source>
        <dbReference type="ARBA" id="ARBA00004123"/>
    </source>
</evidence>
<keyword evidence="10" id="KW-1185">Reference proteome</keyword>
<evidence type="ECO:0000313" key="9">
    <source>
        <dbReference type="EMBL" id="KAG9338104.1"/>
    </source>
</evidence>
<evidence type="ECO:0000313" key="10">
    <source>
        <dbReference type="Proteomes" id="UP000824540"/>
    </source>
</evidence>
<keyword evidence="3 6" id="KW-0238">DNA-binding</keyword>
<dbReference type="PANTHER" id="PTHR11829:SF204">
    <property type="entry name" value="FORKHEAD BOX PROTEIN L1"/>
    <property type="match status" value="1"/>
</dbReference>
<dbReference type="PRINTS" id="PR00053">
    <property type="entry name" value="FORKHEAD"/>
</dbReference>
<dbReference type="InterPro" id="IPR001766">
    <property type="entry name" value="Fork_head_dom"/>
</dbReference>
<evidence type="ECO:0000259" key="8">
    <source>
        <dbReference type="PROSITE" id="PS50039"/>
    </source>
</evidence>
<dbReference type="InterPro" id="IPR018122">
    <property type="entry name" value="TF_fork_head_CS_1"/>
</dbReference>
<dbReference type="PROSITE" id="PS00657">
    <property type="entry name" value="FORK_HEAD_1"/>
    <property type="match status" value="1"/>
</dbReference>
<dbReference type="InterPro" id="IPR036390">
    <property type="entry name" value="WH_DNA-bd_sf"/>
</dbReference>
<dbReference type="Gene3D" id="1.10.10.10">
    <property type="entry name" value="Winged helix-like DNA-binding domain superfamily/Winged helix DNA-binding domain"/>
    <property type="match status" value="1"/>
</dbReference>
<comment type="caution">
    <text evidence="9">The sequence shown here is derived from an EMBL/GenBank/DDBJ whole genome shotgun (WGS) entry which is preliminary data.</text>
</comment>
<dbReference type="Pfam" id="PF00250">
    <property type="entry name" value="Forkhead"/>
    <property type="match status" value="1"/>
</dbReference>
<protein>
    <recommendedName>
        <fullName evidence="8">Fork-head domain-containing protein</fullName>
    </recommendedName>
</protein>
<dbReference type="FunFam" id="1.10.10.10:FF:000016">
    <property type="entry name" value="Forkhead box protein I1"/>
    <property type="match status" value="1"/>
</dbReference>
<keyword evidence="2" id="KW-0805">Transcription regulation</keyword>
<dbReference type="CDD" id="cd20027">
    <property type="entry name" value="FH_FOXL1"/>
    <property type="match status" value="1"/>
</dbReference>
<feature type="region of interest" description="Disordered" evidence="7">
    <location>
        <begin position="1"/>
        <end position="30"/>
    </location>
</feature>
<dbReference type="PANTHER" id="PTHR11829">
    <property type="entry name" value="FORKHEAD BOX PROTEIN"/>
    <property type="match status" value="1"/>
</dbReference>
<dbReference type="SUPFAM" id="SSF46785">
    <property type="entry name" value="Winged helix' DNA-binding domain"/>
    <property type="match status" value="1"/>
</dbReference>
<keyword evidence="4" id="KW-0804">Transcription</keyword>
<accession>A0A8T2NDQ8</accession>
<dbReference type="OrthoDB" id="6230630at2759"/>
<sequence>MRQGHGGNRADTVENRHRARPCCEPGHIRSRNLGERGGIMTLYNGRLQQLGATPPALSLPNSSLIYLYGGNSRSILPALGFASARQDPPQKPPYSYIALIAMAIKSTPGQRATLSGIYQFIMERFPFYHDNKQGWQNSIRHNLSLNDCFIKVPREKGRPGKGSYWTLDTKCLDMFENGNYRRRKRKSKTQDMRESKTRQKRSNGQVSEPPPGPKPAGDLTPTTADLRKKQLQNEHGADLKPGLDGISKNRAQLCPKDPYPSAGVHETCPPPLDPTQDWYKSCLSVIPNNSKYQSVEKVAISCVDTGHPTRAFSFPWCETDSSSATEEGLGAGSPAFSVAVSTPDRVTRPKGMIQVTVTKTTDRSKGFSIDSILSKKCTPSPCRGNTSISERGLETDSTAFSASVMLGARAPQLYHMGFPLCPYLSLACPEKKLHYQ</sequence>
<dbReference type="GO" id="GO:0000981">
    <property type="term" value="F:DNA-binding transcription factor activity, RNA polymerase II-specific"/>
    <property type="evidence" value="ECO:0007669"/>
    <property type="project" value="TreeGrafter"/>
</dbReference>
<dbReference type="GO" id="GO:0009653">
    <property type="term" value="P:anatomical structure morphogenesis"/>
    <property type="evidence" value="ECO:0007669"/>
    <property type="project" value="TreeGrafter"/>
</dbReference>
<evidence type="ECO:0000256" key="7">
    <source>
        <dbReference type="SAM" id="MobiDB-lite"/>
    </source>
</evidence>
<dbReference type="InterPro" id="IPR036388">
    <property type="entry name" value="WH-like_DNA-bd_sf"/>
</dbReference>
<dbReference type="EMBL" id="JAFBMS010000073">
    <property type="protein sequence ID" value="KAG9338104.1"/>
    <property type="molecule type" value="Genomic_DNA"/>
</dbReference>
<dbReference type="InterPro" id="IPR030456">
    <property type="entry name" value="TF_fork_head_CS_2"/>
</dbReference>
<organism evidence="9 10">
    <name type="scientific">Albula glossodonta</name>
    <name type="common">roundjaw bonefish</name>
    <dbReference type="NCBI Taxonomy" id="121402"/>
    <lineage>
        <taxon>Eukaryota</taxon>
        <taxon>Metazoa</taxon>
        <taxon>Chordata</taxon>
        <taxon>Craniata</taxon>
        <taxon>Vertebrata</taxon>
        <taxon>Euteleostomi</taxon>
        <taxon>Actinopterygii</taxon>
        <taxon>Neopterygii</taxon>
        <taxon>Teleostei</taxon>
        <taxon>Albuliformes</taxon>
        <taxon>Albulidae</taxon>
        <taxon>Albula</taxon>
    </lineage>
</organism>
<dbReference type="GO" id="GO:0030154">
    <property type="term" value="P:cell differentiation"/>
    <property type="evidence" value="ECO:0007669"/>
    <property type="project" value="UniProtKB-ARBA"/>
</dbReference>
<dbReference type="GO" id="GO:0009888">
    <property type="term" value="P:tissue development"/>
    <property type="evidence" value="ECO:0007669"/>
    <property type="project" value="UniProtKB-ARBA"/>
</dbReference>
<feature type="domain" description="Fork-head" evidence="8">
    <location>
        <begin position="91"/>
        <end position="185"/>
    </location>
</feature>
<evidence type="ECO:0000256" key="4">
    <source>
        <dbReference type="ARBA" id="ARBA00023163"/>
    </source>
</evidence>
<dbReference type="AlphaFoldDB" id="A0A8T2NDQ8"/>
<proteinExistence type="predicted"/>
<dbReference type="PROSITE" id="PS50039">
    <property type="entry name" value="FORK_HEAD_3"/>
    <property type="match status" value="1"/>
</dbReference>
<dbReference type="GO" id="GO:0005634">
    <property type="term" value="C:nucleus"/>
    <property type="evidence" value="ECO:0007669"/>
    <property type="project" value="UniProtKB-SubCell"/>
</dbReference>
<dbReference type="SMART" id="SM00339">
    <property type="entry name" value="FH"/>
    <property type="match status" value="1"/>
</dbReference>
<feature type="DNA-binding region" description="Fork-head" evidence="6">
    <location>
        <begin position="91"/>
        <end position="185"/>
    </location>
</feature>